<sequence>MVHLTVHLNREVKLYGIKDYVQSKINPEGCIVEKNVVEETIEFFIEFLKTCILLVFHMTSSNTFGTESGEDTNYLMDGTTLSTSKTVDFFGIVKYVVYYNTIQRNCSQHNKVERELAISKQKHTKIQNICYHGYTFRTKRHACKVHRDNRVSVVANVTFLVK</sequence>
<dbReference type="AlphaFoldDB" id="A0A9R1UYF1"/>
<evidence type="ECO:0000313" key="2">
    <source>
        <dbReference type="Proteomes" id="UP000235145"/>
    </source>
</evidence>
<dbReference type="PANTHER" id="PTHR48258">
    <property type="entry name" value="DUF4218 DOMAIN-CONTAINING PROTEIN-RELATED"/>
    <property type="match status" value="1"/>
</dbReference>
<reference evidence="1 2" key="1">
    <citation type="journal article" date="2017" name="Nat. Commun.">
        <title>Genome assembly with in vitro proximity ligation data and whole-genome triplication in lettuce.</title>
        <authorList>
            <person name="Reyes-Chin-Wo S."/>
            <person name="Wang Z."/>
            <person name="Yang X."/>
            <person name="Kozik A."/>
            <person name="Arikit S."/>
            <person name="Song C."/>
            <person name="Xia L."/>
            <person name="Froenicke L."/>
            <person name="Lavelle D.O."/>
            <person name="Truco M.J."/>
            <person name="Xia R."/>
            <person name="Zhu S."/>
            <person name="Xu C."/>
            <person name="Xu H."/>
            <person name="Xu X."/>
            <person name="Cox K."/>
            <person name="Korf I."/>
            <person name="Meyers B.C."/>
            <person name="Michelmore R.W."/>
        </authorList>
    </citation>
    <scope>NUCLEOTIDE SEQUENCE [LARGE SCALE GENOMIC DNA]</scope>
    <source>
        <strain evidence="2">cv. Salinas</strain>
        <tissue evidence="1">Seedlings</tissue>
    </source>
</reference>
<proteinExistence type="predicted"/>
<accession>A0A9R1UYF1</accession>
<dbReference type="PANTHER" id="PTHR48258:SF9">
    <property type="entry name" value="OS01G0348150 PROTEIN"/>
    <property type="match status" value="1"/>
</dbReference>
<evidence type="ECO:0008006" key="3">
    <source>
        <dbReference type="Google" id="ProtNLM"/>
    </source>
</evidence>
<dbReference type="EMBL" id="NBSK02000007">
    <property type="protein sequence ID" value="KAJ0196295.1"/>
    <property type="molecule type" value="Genomic_DNA"/>
</dbReference>
<keyword evidence="2" id="KW-1185">Reference proteome</keyword>
<name>A0A9R1UYF1_LACSA</name>
<dbReference type="Proteomes" id="UP000235145">
    <property type="component" value="Unassembled WGS sequence"/>
</dbReference>
<evidence type="ECO:0000313" key="1">
    <source>
        <dbReference type="EMBL" id="KAJ0196295.1"/>
    </source>
</evidence>
<gene>
    <name evidence="1" type="ORF">LSAT_V11C700349360</name>
</gene>
<protein>
    <recommendedName>
        <fullName evidence="3">DUF4218 domain-containing protein</fullName>
    </recommendedName>
</protein>
<organism evidence="1 2">
    <name type="scientific">Lactuca sativa</name>
    <name type="common">Garden lettuce</name>
    <dbReference type="NCBI Taxonomy" id="4236"/>
    <lineage>
        <taxon>Eukaryota</taxon>
        <taxon>Viridiplantae</taxon>
        <taxon>Streptophyta</taxon>
        <taxon>Embryophyta</taxon>
        <taxon>Tracheophyta</taxon>
        <taxon>Spermatophyta</taxon>
        <taxon>Magnoliopsida</taxon>
        <taxon>eudicotyledons</taxon>
        <taxon>Gunneridae</taxon>
        <taxon>Pentapetalae</taxon>
        <taxon>asterids</taxon>
        <taxon>campanulids</taxon>
        <taxon>Asterales</taxon>
        <taxon>Asteraceae</taxon>
        <taxon>Cichorioideae</taxon>
        <taxon>Cichorieae</taxon>
        <taxon>Lactucinae</taxon>
        <taxon>Lactuca</taxon>
    </lineage>
</organism>
<comment type="caution">
    <text evidence="1">The sequence shown here is derived from an EMBL/GenBank/DDBJ whole genome shotgun (WGS) entry which is preliminary data.</text>
</comment>